<protein>
    <submittedName>
        <fullName evidence="1">Uncharacterized protein</fullName>
    </submittedName>
</protein>
<name>A0ABY4QT31_9MYCO</name>
<evidence type="ECO:0000313" key="1">
    <source>
        <dbReference type="EMBL" id="UQX13523.1"/>
    </source>
</evidence>
<geneLocation type="plasmid" evidence="1 2">
    <name>unnamed</name>
</geneLocation>
<sequence length="250" mass="28084">MPAAPDAAIPDNLRGAVNAVHAAAADAQRRREEAELVEREILGLAYLAMRRHGFSDHYAASQLGHRPTELKSYAKAIRWFTLEHNVSRSQIEQLWRTARLAASTWFESETITSSRDVIFNNNIDDIDYPLPVSTLDTDGAEFVHQRTGEKLLVYCPQRWNGTPTQSDGQHVRWDHKGRYRIEFISAAGERGTLAPATLGLTEADTQFDTSTPKRRGDHATTFARIITAIRRTHAILPPYNLTAIEGLNLR</sequence>
<gene>
    <name evidence="1" type="ORF">M5I08_25350</name>
</gene>
<keyword evidence="1" id="KW-0614">Plasmid</keyword>
<dbReference type="EMBL" id="CP097321">
    <property type="protein sequence ID" value="UQX13523.1"/>
    <property type="molecule type" value="Genomic_DNA"/>
</dbReference>
<reference evidence="1" key="1">
    <citation type="submission" date="2022-05" db="EMBL/GenBank/DDBJ databases">
        <title>A methanotrophic Mycobacterium dominates a cave microbial ecosystem.</title>
        <authorList>
            <person name="Van Spanning R.J.M."/>
            <person name="Guan Q."/>
            <person name="Melkonian C."/>
            <person name="Gallant J."/>
            <person name="Polerecky L."/>
            <person name="Flot J.-F."/>
            <person name="Brandt B.W."/>
            <person name="Braster M."/>
            <person name="Iturbe Espinoza P."/>
            <person name="Aerts J."/>
            <person name="Meima-Franke M."/>
            <person name="Piersma S.R."/>
            <person name="Bunduc C."/>
            <person name="Ummels R."/>
            <person name="Pain A."/>
            <person name="Fleming E.J."/>
            <person name="van der Wel N."/>
            <person name="Gherman V.D."/>
            <person name="Sarbu S.M."/>
            <person name="Bodelier P.L.E."/>
            <person name="Bitter W."/>
        </authorList>
    </citation>
    <scope>NUCLEOTIDE SEQUENCE</scope>
    <source>
        <strain evidence="1">Sulfur Cave</strain>
        <plasmid evidence="1">unnamed</plasmid>
    </source>
</reference>
<accession>A0ABY4QT31</accession>
<proteinExistence type="predicted"/>
<dbReference type="RefSeq" id="WP_219070658.1">
    <property type="nucleotide sequence ID" value="NZ_CAJUXY010000102.1"/>
</dbReference>
<keyword evidence="2" id="KW-1185">Reference proteome</keyword>
<organism evidence="1 2">
    <name type="scientific">Candidatus Mycobacterium methanotrophicum</name>
    <dbReference type="NCBI Taxonomy" id="2943498"/>
    <lineage>
        <taxon>Bacteria</taxon>
        <taxon>Bacillati</taxon>
        <taxon>Actinomycetota</taxon>
        <taxon>Actinomycetes</taxon>
        <taxon>Mycobacteriales</taxon>
        <taxon>Mycobacteriaceae</taxon>
        <taxon>Mycobacterium</taxon>
    </lineage>
</organism>
<evidence type="ECO:0000313" key="2">
    <source>
        <dbReference type="Proteomes" id="UP001056610"/>
    </source>
</evidence>
<dbReference type="Proteomes" id="UP001056610">
    <property type="component" value="Plasmid unnamed"/>
</dbReference>